<dbReference type="AlphaFoldDB" id="A0A1M7GNR6"/>
<accession>A0A1M7GNR6</accession>
<gene>
    <name evidence="2" type="ORF">SAMN02746066_01033</name>
</gene>
<dbReference type="PIRSF" id="PIRSF030013">
    <property type="entry name" value="ThuA"/>
    <property type="match status" value="1"/>
</dbReference>
<dbReference type="InterPro" id="IPR029062">
    <property type="entry name" value="Class_I_gatase-like"/>
</dbReference>
<dbReference type="RefSeq" id="WP_073284033.1">
    <property type="nucleotide sequence ID" value="NZ_FRCP01000007.1"/>
</dbReference>
<name>A0A1M7GNR6_9FIRM</name>
<evidence type="ECO:0000313" key="3">
    <source>
        <dbReference type="Proteomes" id="UP000184038"/>
    </source>
</evidence>
<dbReference type="InterPro" id="IPR029010">
    <property type="entry name" value="ThuA-like"/>
</dbReference>
<dbReference type="SUPFAM" id="SSF52317">
    <property type="entry name" value="Class I glutamine amidotransferase-like"/>
    <property type="match status" value="1"/>
</dbReference>
<reference evidence="2 3" key="1">
    <citation type="submission" date="2016-11" db="EMBL/GenBank/DDBJ databases">
        <authorList>
            <person name="Jaros S."/>
            <person name="Januszkiewicz K."/>
            <person name="Wedrychowicz H."/>
        </authorList>
    </citation>
    <scope>NUCLEOTIDE SEQUENCE [LARGE SCALE GENOMIC DNA]</scope>
    <source>
        <strain evidence="2 3">DSM 15930</strain>
    </source>
</reference>
<organism evidence="2 3">
    <name type="scientific">Anaerosporobacter mobilis DSM 15930</name>
    <dbReference type="NCBI Taxonomy" id="1120996"/>
    <lineage>
        <taxon>Bacteria</taxon>
        <taxon>Bacillati</taxon>
        <taxon>Bacillota</taxon>
        <taxon>Clostridia</taxon>
        <taxon>Lachnospirales</taxon>
        <taxon>Lachnospiraceae</taxon>
        <taxon>Anaerosporobacter</taxon>
    </lineage>
</organism>
<feature type="domain" description="ThuA-like" evidence="1">
    <location>
        <begin position="3"/>
        <end position="218"/>
    </location>
</feature>
<dbReference type="InterPro" id="IPR009381">
    <property type="entry name" value="Trehalose_catabolism_ThuA_prok"/>
</dbReference>
<sequence>MTKVTVWNEYYHEKEYENIRKIYPEGIHRCIAGFLEKDKEFSVRTATFDMPEHGLTEEVLSDTDVLVWWSHAKQEELSDEVANRIKDHVHMGMGFIVLHSGHYSKPLKLLLGTSMTLRWRHDDRERLWCTAPAHPIAAGVPMQFEIPQEEAYGEYFDIPKPDDVVFMGWFASGEVFRSGVTFTRGLGKIFYFQPGHEEYPVYYQKEIQTILHNAVYWAKPQFRKREHLDCPEIKIPLESSY</sequence>
<dbReference type="Proteomes" id="UP000184038">
    <property type="component" value="Unassembled WGS sequence"/>
</dbReference>
<keyword evidence="3" id="KW-1185">Reference proteome</keyword>
<evidence type="ECO:0000313" key="2">
    <source>
        <dbReference type="EMBL" id="SHM18034.1"/>
    </source>
</evidence>
<dbReference type="Gene3D" id="3.40.50.880">
    <property type="match status" value="1"/>
</dbReference>
<proteinExistence type="predicted"/>
<dbReference type="OrthoDB" id="252909at2"/>
<protein>
    <submittedName>
        <fullName evidence="2">Trehalose utilization protein</fullName>
    </submittedName>
</protein>
<dbReference type="STRING" id="1120996.SAMN02746066_01033"/>
<dbReference type="Pfam" id="PF06283">
    <property type="entry name" value="ThuA"/>
    <property type="match status" value="1"/>
</dbReference>
<dbReference type="EMBL" id="FRCP01000007">
    <property type="protein sequence ID" value="SHM18034.1"/>
    <property type="molecule type" value="Genomic_DNA"/>
</dbReference>
<evidence type="ECO:0000259" key="1">
    <source>
        <dbReference type="Pfam" id="PF06283"/>
    </source>
</evidence>